<evidence type="ECO:0000259" key="5">
    <source>
        <dbReference type="Pfam" id="PF23337"/>
    </source>
</evidence>
<gene>
    <name evidence="8" type="ORF">g.1778</name>
</gene>
<dbReference type="GO" id="GO:0016020">
    <property type="term" value="C:membrane"/>
    <property type="evidence" value="ECO:0007669"/>
    <property type="project" value="TreeGrafter"/>
</dbReference>
<evidence type="ECO:0000259" key="4">
    <source>
        <dbReference type="Pfam" id="PF14728"/>
    </source>
</evidence>
<organism evidence="8">
    <name type="scientific">Clastoptera arizonana</name>
    <name type="common">Arizona spittle bug</name>
    <dbReference type="NCBI Taxonomy" id="38151"/>
    <lineage>
        <taxon>Eukaryota</taxon>
        <taxon>Metazoa</taxon>
        <taxon>Ecdysozoa</taxon>
        <taxon>Arthropoda</taxon>
        <taxon>Hexapoda</taxon>
        <taxon>Insecta</taxon>
        <taxon>Pterygota</taxon>
        <taxon>Neoptera</taxon>
        <taxon>Paraneoptera</taxon>
        <taxon>Hemiptera</taxon>
        <taxon>Auchenorrhyncha</taxon>
        <taxon>Cercopoidea</taxon>
        <taxon>Clastopteridae</taxon>
        <taxon>Clastoptera</taxon>
    </lineage>
</organism>
<feature type="domain" description="PTHB1 N-terminal" evidence="3">
    <location>
        <begin position="1"/>
        <end position="348"/>
    </location>
</feature>
<dbReference type="Pfam" id="PF14728">
    <property type="entry name" value="PTHB1_GAE"/>
    <property type="match status" value="1"/>
</dbReference>
<evidence type="ECO:0000259" key="7">
    <source>
        <dbReference type="Pfam" id="PF23339"/>
    </source>
</evidence>
<evidence type="ECO:0000259" key="3">
    <source>
        <dbReference type="Pfam" id="PF14727"/>
    </source>
</evidence>
<dbReference type="SUPFAM" id="SSF50978">
    <property type="entry name" value="WD40 repeat-like"/>
    <property type="match status" value="1"/>
</dbReference>
<dbReference type="Pfam" id="PF14727">
    <property type="entry name" value="PHTB1_N"/>
    <property type="match status" value="1"/>
</dbReference>
<dbReference type="InterPro" id="IPR055362">
    <property type="entry name" value="PTHB1_pf_dom"/>
</dbReference>
<dbReference type="InterPro" id="IPR026511">
    <property type="entry name" value="PTHB1"/>
</dbReference>
<dbReference type="InterPro" id="IPR036322">
    <property type="entry name" value="WD40_repeat_dom_sf"/>
</dbReference>
<name>A0A1B6CDQ0_9HEMI</name>
<dbReference type="AlphaFoldDB" id="A0A1B6CDQ0"/>
<dbReference type="PANTHER" id="PTHR20991:SF0">
    <property type="entry name" value="PROTEIN PTHB1"/>
    <property type="match status" value="1"/>
</dbReference>
<protein>
    <recommendedName>
        <fullName evidence="9">Protein PTHB1</fullName>
    </recommendedName>
</protein>
<keyword evidence="1" id="KW-0175">Coiled coil</keyword>
<sequence length="858" mass="96746">MSLFKIRDLWSTQCGKDEIFGSASIEVADITISQGCECIIVGSLNGILRIFQPHSDVNKDMGYQAIDLLLEFQLPQPILQVVVGKLVSGSQQMHLGVLHPLSFAVYSIVTLKGSTQHGDQCQLILVYEHQLKKSAYCCVIGPFGGVNGRDFTCILSLDGTLLFLEQETYALHRSLPCFLLPSYFTYVPQTDSFIFLNANWYLESYRYIVIADDTNKKLTPSWTYNISETILDIKTVTWMGNEAAILVLGEKNLFWFQDDGSLKFEKRLQYNPFCFHVYVTEPDRNLFMLIVTDTSTLLVYDQSSLCWSSQLPFLPVAVCRVNFKFIQGLIVCLSESGELQCSYLGTEPSVFLAPPLDSKVQTYDEMQQKLANVQNEIDLFTQANVTQVQTVSNELKMSVRVLSSSRLCNECALEVMLIPSTPLSNVQLTFSIQNPLKISTDVYQLSSLCEKTEVSLKVFLLTENLVPVTKLDVTIVAIYVSNTMIPRLLQSSAILPLSLVLLPAPPVKEANHKITLTVSQETVPLSQLFSELVNEEWLSHECTDNAAGFFHRNIPEAVTTIVMSKSSFRYRIQGERLSSMYLLINLLISRLEAYYKARHKPINIIHQVSLLPLPSLMLAVDQHVSLRKSLNTLKETLSIQSAQYRTIQRRLLAKLRNKTPATLSHLDTLLKESYSQILETSHSIDDKSEELKYIASELDCVINLVLMLLKHSENVSQTDLKDLSAVLDNALHFSDDQGWEEVSEAGLTYLLQTTLAKTVRDQQRTKIDPLKDVVKFKKHMSTALDRVATSSHSQLRDEARGVSPIMEGEEDVTTKSRKSSHLDAIPSRLKLLPGRKSLSNENEHVDKQEEENKIIAYL</sequence>
<evidence type="ECO:0000313" key="8">
    <source>
        <dbReference type="EMBL" id="JAS11594.1"/>
    </source>
</evidence>
<dbReference type="PANTHER" id="PTHR20991">
    <property type="entry name" value="PARATHYROID HORMONE-RESPONSIVE B1 GENE"/>
    <property type="match status" value="1"/>
</dbReference>
<feature type="domain" description="PTHB1 GAE" evidence="4">
    <location>
        <begin position="411"/>
        <end position="492"/>
    </location>
</feature>
<dbReference type="InterPro" id="IPR028074">
    <property type="entry name" value="PHTB1_GAE_dom"/>
</dbReference>
<accession>A0A1B6CDQ0</accession>
<feature type="coiled-coil region" evidence="1">
    <location>
        <begin position="356"/>
        <end position="383"/>
    </location>
</feature>
<dbReference type="Pfam" id="PF23337">
    <property type="entry name" value="PTHB1_pf"/>
    <property type="match status" value="1"/>
</dbReference>
<proteinExistence type="predicted"/>
<dbReference type="InterPro" id="IPR028073">
    <property type="entry name" value="PHTB1_N_dom"/>
</dbReference>
<dbReference type="GO" id="GO:0034464">
    <property type="term" value="C:BBSome"/>
    <property type="evidence" value="ECO:0007669"/>
    <property type="project" value="InterPro"/>
</dbReference>
<feature type="domain" description="PTHB1 C-terminal helix bundle" evidence="7">
    <location>
        <begin position="717"/>
        <end position="787"/>
    </location>
</feature>
<dbReference type="GO" id="GO:0060271">
    <property type="term" value="P:cilium assembly"/>
    <property type="evidence" value="ECO:0007669"/>
    <property type="project" value="TreeGrafter"/>
</dbReference>
<dbReference type="EMBL" id="GEDC01025704">
    <property type="protein sequence ID" value="JAS11594.1"/>
    <property type="molecule type" value="Transcribed_RNA"/>
</dbReference>
<feature type="region of interest" description="Disordered" evidence="2">
    <location>
        <begin position="789"/>
        <end position="824"/>
    </location>
</feature>
<reference evidence="8" key="1">
    <citation type="submission" date="2015-12" db="EMBL/GenBank/DDBJ databases">
        <title>De novo transcriptome assembly of four potential Pierce s Disease insect vectors from Arizona vineyards.</title>
        <authorList>
            <person name="Tassone E.E."/>
        </authorList>
    </citation>
    <scope>NUCLEOTIDE SEQUENCE</scope>
</reference>
<evidence type="ECO:0000256" key="1">
    <source>
        <dbReference type="SAM" id="Coils"/>
    </source>
</evidence>
<evidence type="ECO:0000256" key="2">
    <source>
        <dbReference type="SAM" id="MobiDB-lite"/>
    </source>
</evidence>
<dbReference type="InterPro" id="IPR055363">
    <property type="entry name" value="PTHB1_hp_dom"/>
</dbReference>
<feature type="domain" description="PTHB1 platform" evidence="5">
    <location>
        <begin position="496"/>
        <end position="598"/>
    </location>
</feature>
<dbReference type="Pfam" id="PF23338">
    <property type="entry name" value="PTHB1_hp"/>
    <property type="match status" value="1"/>
</dbReference>
<feature type="domain" description="PTHB1 hairpin" evidence="6">
    <location>
        <begin position="611"/>
        <end position="712"/>
    </location>
</feature>
<dbReference type="Pfam" id="PF23339">
    <property type="entry name" value="PTHB1_CtH"/>
    <property type="match status" value="1"/>
</dbReference>
<evidence type="ECO:0008006" key="9">
    <source>
        <dbReference type="Google" id="ProtNLM"/>
    </source>
</evidence>
<evidence type="ECO:0000259" key="6">
    <source>
        <dbReference type="Pfam" id="PF23338"/>
    </source>
</evidence>
<dbReference type="InterPro" id="IPR055364">
    <property type="entry name" value="PTHB1_CtH_dom"/>
</dbReference>